<sequence>MEKPADLQLITPLVNRTRRTLGISAIPLHYDVNAKDVYKEFSTFEQASEALKPSE</sequence>
<name>A0ABS9KE98_9BACT</name>
<organism evidence="1 2">
    <name type="scientific">Rhodohalobacter sulfatireducens</name>
    <dbReference type="NCBI Taxonomy" id="2911366"/>
    <lineage>
        <taxon>Bacteria</taxon>
        <taxon>Pseudomonadati</taxon>
        <taxon>Balneolota</taxon>
        <taxon>Balneolia</taxon>
        <taxon>Balneolales</taxon>
        <taxon>Balneolaceae</taxon>
        <taxon>Rhodohalobacter</taxon>
    </lineage>
</organism>
<gene>
    <name evidence="1" type="ORF">L6773_11295</name>
</gene>
<protein>
    <submittedName>
        <fullName evidence="1">Uncharacterized protein</fullName>
    </submittedName>
</protein>
<dbReference type="EMBL" id="JAKLWS010000013">
    <property type="protein sequence ID" value="MCG2589155.1"/>
    <property type="molecule type" value="Genomic_DNA"/>
</dbReference>
<reference evidence="1" key="1">
    <citation type="submission" date="2022-01" db="EMBL/GenBank/DDBJ databases">
        <authorList>
            <person name="Wang Y."/>
        </authorList>
    </citation>
    <scope>NUCLEOTIDE SEQUENCE</scope>
    <source>
        <strain evidence="1">WB101</strain>
    </source>
</reference>
<accession>A0ABS9KE98</accession>
<evidence type="ECO:0000313" key="1">
    <source>
        <dbReference type="EMBL" id="MCG2589155.1"/>
    </source>
</evidence>
<evidence type="ECO:0000313" key="2">
    <source>
        <dbReference type="Proteomes" id="UP001165366"/>
    </source>
</evidence>
<reference evidence="1" key="2">
    <citation type="submission" date="2024-05" db="EMBL/GenBank/DDBJ databases">
        <title>Rhodohalobacter halophilus gen. nov., sp. nov., a moderately halophilic member of the family Balneolaceae.</title>
        <authorList>
            <person name="Xia J."/>
        </authorList>
    </citation>
    <scope>NUCLEOTIDE SEQUENCE</scope>
    <source>
        <strain evidence="1">WB101</strain>
    </source>
</reference>
<proteinExistence type="predicted"/>
<comment type="caution">
    <text evidence="1">The sequence shown here is derived from an EMBL/GenBank/DDBJ whole genome shotgun (WGS) entry which is preliminary data.</text>
</comment>
<keyword evidence="2" id="KW-1185">Reference proteome</keyword>
<dbReference type="RefSeq" id="WP_237854514.1">
    <property type="nucleotide sequence ID" value="NZ_JAKLWS010000013.1"/>
</dbReference>
<dbReference type="Proteomes" id="UP001165366">
    <property type="component" value="Unassembled WGS sequence"/>
</dbReference>